<proteinExistence type="predicted"/>
<protein>
    <submittedName>
        <fullName evidence="1">Uncharacterized protein</fullName>
    </submittedName>
</protein>
<organism evidence="1">
    <name type="scientific">human gut metagenome</name>
    <dbReference type="NCBI Taxonomy" id="408170"/>
    <lineage>
        <taxon>unclassified sequences</taxon>
        <taxon>metagenomes</taxon>
        <taxon>organismal metagenomes</taxon>
    </lineage>
</organism>
<accession>W1XJA8</accession>
<comment type="caution">
    <text evidence="1">The sequence shown here is derived from an EMBL/GenBank/DDBJ whole genome shotgun (WGS) entry which is preliminary data.</text>
</comment>
<evidence type="ECO:0000313" key="1">
    <source>
        <dbReference type="EMBL" id="ETJ28904.1"/>
    </source>
</evidence>
<gene>
    <name evidence="1" type="ORF">Q604_UNBC16548G0001</name>
</gene>
<feature type="non-terminal residue" evidence="1">
    <location>
        <position position="1"/>
    </location>
</feature>
<dbReference type="EMBL" id="AZMM01016548">
    <property type="protein sequence ID" value="ETJ28904.1"/>
    <property type="molecule type" value="Genomic_DNA"/>
</dbReference>
<name>W1XJA8_9ZZZZ</name>
<dbReference type="AlphaFoldDB" id="W1XJA8"/>
<sequence>NHKKREVKDLKVTLYNPQGYVVKEEQVNKNSRKVEPGTPAYAVFQLIWGGK</sequence>
<reference evidence="1" key="1">
    <citation type="submission" date="2013-12" db="EMBL/GenBank/DDBJ databases">
        <title>A Varibaculum cambriense genome reconstructed from a premature infant gut community with otherwise low bacterial novelty that shifts toward anaerobic metabolism during the third week of life.</title>
        <authorList>
            <person name="Brown C.T."/>
            <person name="Sharon I."/>
            <person name="Thomas B.C."/>
            <person name="Castelle C.J."/>
            <person name="Morowitz M.J."/>
            <person name="Banfield J.F."/>
        </authorList>
    </citation>
    <scope>NUCLEOTIDE SEQUENCE</scope>
</reference>